<dbReference type="InterPro" id="IPR023346">
    <property type="entry name" value="Lysozyme-like_dom_sf"/>
</dbReference>
<feature type="domain" description="Solute-binding protein family 3/N-terminal" evidence="5">
    <location>
        <begin position="54"/>
        <end position="288"/>
    </location>
</feature>
<evidence type="ECO:0000313" key="6">
    <source>
        <dbReference type="EMBL" id="SHH74135.1"/>
    </source>
</evidence>
<dbReference type="AlphaFoldDB" id="A0A1M5VG33"/>
<dbReference type="OrthoDB" id="9815002at2"/>
<dbReference type="InterPro" id="IPR000189">
    <property type="entry name" value="Transglyc_AS"/>
</dbReference>
<keyword evidence="7" id="KW-1185">Reference proteome</keyword>
<dbReference type="Pfam" id="PF01464">
    <property type="entry name" value="SLT"/>
    <property type="match status" value="1"/>
</dbReference>
<keyword evidence="4" id="KW-0472">Membrane</keyword>
<dbReference type="CDD" id="cd13403">
    <property type="entry name" value="MLTF-like"/>
    <property type="match status" value="1"/>
</dbReference>
<keyword evidence="4" id="KW-0998">Cell outer membrane</keyword>
<dbReference type="STRING" id="1195760.SAMN05444281_1771"/>
<dbReference type="InterPro" id="IPR001638">
    <property type="entry name" value="Solute-binding_3/MltF_N"/>
</dbReference>
<dbReference type="PROSITE" id="PS00922">
    <property type="entry name" value="TRANSGLYCOSYLASE"/>
    <property type="match status" value="1"/>
</dbReference>
<dbReference type="PANTHER" id="PTHR35936">
    <property type="entry name" value="MEMBRANE-BOUND LYTIC MUREIN TRANSGLYCOSYLASE F"/>
    <property type="match status" value="1"/>
</dbReference>
<dbReference type="SMART" id="SM00062">
    <property type="entry name" value="PBPb"/>
    <property type="match status" value="1"/>
</dbReference>
<dbReference type="CDD" id="cd01009">
    <property type="entry name" value="PBP2_YfhD_N"/>
    <property type="match status" value="1"/>
</dbReference>
<protein>
    <submittedName>
        <fullName evidence="6">Membrane-bound lytic murein transglycosylase F</fullName>
    </submittedName>
</protein>
<reference evidence="7" key="1">
    <citation type="submission" date="2016-11" db="EMBL/GenBank/DDBJ databases">
        <authorList>
            <person name="Varghese N."/>
            <person name="Submissions S."/>
        </authorList>
    </citation>
    <scope>NUCLEOTIDE SEQUENCE [LARGE SCALE GENOMIC DNA]</scope>
    <source>
        <strain evidence="7">DSM 100572</strain>
    </source>
</reference>
<dbReference type="Gene3D" id="1.10.530.10">
    <property type="match status" value="1"/>
</dbReference>
<dbReference type="PANTHER" id="PTHR35936:SF19">
    <property type="entry name" value="AMINO-ACID-BINDING PROTEIN YXEM-RELATED"/>
    <property type="match status" value="1"/>
</dbReference>
<dbReference type="Proteomes" id="UP000184109">
    <property type="component" value="Unassembled WGS sequence"/>
</dbReference>
<dbReference type="InterPro" id="IPR008258">
    <property type="entry name" value="Transglycosylase_SLT_dom_1"/>
</dbReference>
<dbReference type="GO" id="GO:0000270">
    <property type="term" value="P:peptidoglycan metabolic process"/>
    <property type="evidence" value="ECO:0007669"/>
    <property type="project" value="InterPro"/>
</dbReference>
<keyword evidence="3" id="KW-0732">Signal</keyword>
<dbReference type="Pfam" id="PF00497">
    <property type="entry name" value="SBP_bac_3"/>
    <property type="match status" value="1"/>
</dbReference>
<organism evidence="6 7">
    <name type="scientific">Wenyingzhuangia marina</name>
    <dbReference type="NCBI Taxonomy" id="1195760"/>
    <lineage>
        <taxon>Bacteria</taxon>
        <taxon>Pseudomonadati</taxon>
        <taxon>Bacteroidota</taxon>
        <taxon>Flavobacteriia</taxon>
        <taxon>Flavobacteriales</taxon>
        <taxon>Flavobacteriaceae</taxon>
        <taxon>Wenyingzhuangia</taxon>
    </lineage>
</organism>
<evidence type="ECO:0000256" key="2">
    <source>
        <dbReference type="ARBA" id="ARBA00007734"/>
    </source>
</evidence>
<sequence length="481" mass="55969">MQLQSSLFKKHYLALILCLFLINCEQPKKKDAINKQPILKRDLESIKKDGILKALTVYSGTSYFLYKGQPMGYEYELLKRLAKHLNLELEMVVVKDLDELIIKLNQGEGDILAHGLAITGDRKASVSFTNYLYLTKQVLVQKKPDNWRTMHWHKLENALIQDAIELLQDTVSIREGSSYSERIENLSDELGGNIYINKLSGEMATDEIIKQVAKGNIKYTISDNNIAKIMASYYPILDIEVPVSFSQRIGWATRINSPKLLNAINLWLEDFRKEVDYNVIYNKYFKNKKNFRRRVKSDFYSLNKEEISPYDALIQKHAEKINWDWRLVASLIYQESRFDPNNSSWANAKGLMQLMPKTAEELGVQDRSNPKQSISGGIKYLRQIWNNFDKIKDSIQRTKFTMASYNCGLYHVKDAQKLATKKGLDAFVWDDNVENMILALSHPKNYNNPIIKYGYVRGIEPYNYVNQIFERYAHYTQFINK</sequence>
<dbReference type="GO" id="GO:0008933">
    <property type="term" value="F:peptidoglycan lytic transglycosylase activity"/>
    <property type="evidence" value="ECO:0007669"/>
    <property type="project" value="InterPro"/>
</dbReference>
<comment type="similarity">
    <text evidence="2">Belongs to the transglycosylase Slt family.</text>
</comment>
<evidence type="ECO:0000259" key="5">
    <source>
        <dbReference type="SMART" id="SM00062"/>
    </source>
</evidence>
<comment type="subcellular location">
    <subcellularLocation>
        <location evidence="1">Cell outer membrane</location>
        <topology evidence="1">Peripheral membrane protein</topology>
    </subcellularLocation>
</comment>
<name>A0A1M5VG33_9FLAO</name>
<dbReference type="GO" id="GO:0009279">
    <property type="term" value="C:cell outer membrane"/>
    <property type="evidence" value="ECO:0007669"/>
    <property type="project" value="UniProtKB-SubCell"/>
</dbReference>
<evidence type="ECO:0000256" key="1">
    <source>
        <dbReference type="ARBA" id="ARBA00004339"/>
    </source>
</evidence>
<dbReference type="SUPFAM" id="SSF53850">
    <property type="entry name" value="Periplasmic binding protein-like II"/>
    <property type="match status" value="1"/>
</dbReference>
<accession>A0A1M5VG33</accession>
<gene>
    <name evidence="6" type="ORF">SAMN05444281_1771</name>
</gene>
<evidence type="ECO:0000256" key="4">
    <source>
        <dbReference type="ARBA" id="ARBA00023237"/>
    </source>
</evidence>
<proteinExistence type="inferred from homology"/>
<evidence type="ECO:0000313" key="7">
    <source>
        <dbReference type="Proteomes" id="UP000184109"/>
    </source>
</evidence>
<dbReference type="Gene3D" id="3.40.190.10">
    <property type="entry name" value="Periplasmic binding protein-like II"/>
    <property type="match status" value="2"/>
</dbReference>
<evidence type="ECO:0000256" key="3">
    <source>
        <dbReference type="ARBA" id="ARBA00022729"/>
    </source>
</evidence>
<dbReference type="SUPFAM" id="SSF53955">
    <property type="entry name" value="Lysozyme-like"/>
    <property type="match status" value="1"/>
</dbReference>
<dbReference type="EMBL" id="FQXQ01000003">
    <property type="protein sequence ID" value="SHH74135.1"/>
    <property type="molecule type" value="Genomic_DNA"/>
</dbReference>